<accession>A0A0E9RJU6</accession>
<dbReference type="EMBL" id="GBXM01079959">
    <property type="protein sequence ID" value="JAH28618.1"/>
    <property type="molecule type" value="Transcribed_RNA"/>
</dbReference>
<protein>
    <submittedName>
        <fullName evidence="1">Uncharacterized protein</fullName>
    </submittedName>
</protein>
<reference evidence="1" key="1">
    <citation type="submission" date="2014-11" db="EMBL/GenBank/DDBJ databases">
        <authorList>
            <person name="Amaro Gonzalez C."/>
        </authorList>
    </citation>
    <scope>NUCLEOTIDE SEQUENCE</scope>
</reference>
<dbReference type="AlphaFoldDB" id="A0A0E9RJU6"/>
<proteinExistence type="predicted"/>
<evidence type="ECO:0000313" key="1">
    <source>
        <dbReference type="EMBL" id="JAH28618.1"/>
    </source>
</evidence>
<reference evidence="1" key="2">
    <citation type="journal article" date="2015" name="Fish Shellfish Immunol.">
        <title>Early steps in the European eel (Anguilla anguilla)-Vibrio vulnificus interaction in the gills: Role of the RtxA13 toxin.</title>
        <authorList>
            <person name="Callol A."/>
            <person name="Pajuelo D."/>
            <person name="Ebbesson L."/>
            <person name="Teles M."/>
            <person name="MacKenzie S."/>
            <person name="Amaro C."/>
        </authorList>
    </citation>
    <scope>NUCLEOTIDE SEQUENCE</scope>
</reference>
<sequence length="26" mass="3173">MKSIVINMSIHFCWPFQSHYWSNDNS</sequence>
<organism evidence="1">
    <name type="scientific">Anguilla anguilla</name>
    <name type="common">European freshwater eel</name>
    <name type="synonym">Muraena anguilla</name>
    <dbReference type="NCBI Taxonomy" id="7936"/>
    <lineage>
        <taxon>Eukaryota</taxon>
        <taxon>Metazoa</taxon>
        <taxon>Chordata</taxon>
        <taxon>Craniata</taxon>
        <taxon>Vertebrata</taxon>
        <taxon>Euteleostomi</taxon>
        <taxon>Actinopterygii</taxon>
        <taxon>Neopterygii</taxon>
        <taxon>Teleostei</taxon>
        <taxon>Anguilliformes</taxon>
        <taxon>Anguillidae</taxon>
        <taxon>Anguilla</taxon>
    </lineage>
</organism>
<name>A0A0E9RJU6_ANGAN</name>